<keyword evidence="7" id="KW-0472">Membrane</keyword>
<reference evidence="8" key="2">
    <citation type="submission" date="2020-09" db="EMBL/GenBank/DDBJ databases">
        <authorList>
            <person name="Sun Q."/>
            <person name="Kim S."/>
        </authorList>
    </citation>
    <scope>NUCLEOTIDE SEQUENCE</scope>
    <source>
        <strain evidence="8">KCTC 12870</strain>
    </source>
</reference>
<dbReference type="InterPro" id="IPR003798">
    <property type="entry name" value="DNA_recombination_RmuC"/>
</dbReference>
<dbReference type="Pfam" id="PF02646">
    <property type="entry name" value="RmuC"/>
    <property type="match status" value="1"/>
</dbReference>
<dbReference type="AlphaFoldDB" id="A0A8J3DIY8"/>
<feature type="coiled-coil region" evidence="5">
    <location>
        <begin position="44"/>
        <end position="147"/>
    </location>
</feature>
<evidence type="ECO:0000256" key="4">
    <source>
        <dbReference type="ARBA" id="ARBA00023172"/>
    </source>
</evidence>
<protein>
    <recommendedName>
        <fullName evidence="10">DNA recombination protein RmuC</fullName>
    </recommendedName>
</protein>
<keyword evidence="3 5" id="KW-0175">Coiled coil</keyword>
<reference evidence="8" key="1">
    <citation type="journal article" date="2014" name="Int. J. Syst. Evol. Microbiol.">
        <title>Complete genome sequence of Corynebacterium casei LMG S-19264T (=DSM 44701T), isolated from a smear-ripened cheese.</title>
        <authorList>
            <consortium name="US DOE Joint Genome Institute (JGI-PGF)"/>
            <person name="Walter F."/>
            <person name="Albersmeier A."/>
            <person name="Kalinowski J."/>
            <person name="Ruckert C."/>
        </authorList>
    </citation>
    <scope>NUCLEOTIDE SEQUENCE</scope>
    <source>
        <strain evidence="8">KCTC 12870</strain>
    </source>
</reference>
<name>A0A8J3DIY8_9BACT</name>
<keyword evidence="4" id="KW-0233">DNA recombination</keyword>
<feature type="region of interest" description="Disordered" evidence="6">
    <location>
        <begin position="438"/>
        <end position="461"/>
    </location>
</feature>
<keyword evidence="9" id="KW-1185">Reference proteome</keyword>
<evidence type="ECO:0000313" key="8">
    <source>
        <dbReference type="EMBL" id="GHC06115.1"/>
    </source>
</evidence>
<comment type="similarity">
    <text evidence="2">Belongs to the RmuC family.</text>
</comment>
<evidence type="ECO:0000256" key="3">
    <source>
        <dbReference type="ARBA" id="ARBA00023054"/>
    </source>
</evidence>
<dbReference type="PANTHER" id="PTHR30563">
    <property type="entry name" value="DNA RECOMBINATION PROTEIN RMUC"/>
    <property type="match status" value="1"/>
</dbReference>
<evidence type="ECO:0000256" key="5">
    <source>
        <dbReference type="SAM" id="Coils"/>
    </source>
</evidence>
<evidence type="ECO:0000256" key="7">
    <source>
        <dbReference type="SAM" id="Phobius"/>
    </source>
</evidence>
<evidence type="ECO:0008006" key="10">
    <source>
        <dbReference type="Google" id="ProtNLM"/>
    </source>
</evidence>
<keyword evidence="7" id="KW-1133">Transmembrane helix</keyword>
<dbReference type="Proteomes" id="UP000642829">
    <property type="component" value="Unassembled WGS sequence"/>
</dbReference>
<evidence type="ECO:0000313" key="9">
    <source>
        <dbReference type="Proteomes" id="UP000642829"/>
    </source>
</evidence>
<evidence type="ECO:0000256" key="2">
    <source>
        <dbReference type="ARBA" id="ARBA00009840"/>
    </source>
</evidence>
<keyword evidence="7" id="KW-0812">Transmembrane</keyword>
<gene>
    <name evidence="8" type="ORF">GCM10007047_23950</name>
</gene>
<comment type="function">
    <text evidence="1">Involved in DNA recombination.</text>
</comment>
<accession>A0A8J3DIY8</accession>
<proteinExistence type="inferred from homology"/>
<dbReference type="EMBL" id="BMXG01000015">
    <property type="protein sequence ID" value="GHC06115.1"/>
    <property type="molecule type" value="Genomic_DNA"/>
</dbReference>
<sequence>MDATLGIVVFVIGLIIGAGVAWVVMSKGFKAARELGQAEAGTQLALAQQQSEQHAARADALEKELAVRTQTANESALRLREAETRREQERQSAEEKIRLIDEAQIKLLDAFKGLSADALRANNDEFLKQAKQNLERYQEGAKGDLEQRQTSIKQLVSPLRESLDKVQEKITSLEKAREGAYQGMNEQIKGMLVTQRSLESETANLVRALRAPQVRGRWGEMQLRRTVEVAGMLNYCDFFEQENVTTDEGRLRPDMIIRLPNGRQMIVDAKAPLEGYLNALNCTDVDEQKLRLADHARQVRDHLKKLGEKRYWSQFEATPEFVVLFLPGEAFFSAALEQDPTLIEFGSDNRVILATPTTLIALLKAVAYGWRQEEIAKEAKKISELGAELYDRIATMAGHFDKIRRGLDNATSAYNGAVSSFESRVLVSARRFKDMHATSSPALPNAQEANTQLKQSPTVED</sequence>
<feature type="transmembrane region" description="Helical" evidence="7">
    <location>
        <begin position="6"/>
        <end position="25"/>
    </location>
</feature>
<comment type="caution">
    <text evidence="8">The sequence shown here is derived from an EMBL/GenBank/DDBJ whole genome shotgun (WGS) entry which is preliminary data.</text>
</comment>
<dbReference type="RefSeq" id="WP_189515473.1">
    <property type="nucleotide sequence ID" value="NZ_BMXG01000015.1"/>
</dbReference>
<dbReference type="GO" id="GO:0006310">
    <property type="term" value="P:DNA recombination"/>
    <property type="evidence" value="ECO:0007669"/>
    <property type="project" value="UniProtKB-KW"/>
</dbReference>
<organism evidence="8 9">
    <name type="scientific">Cerasicoccus arenae</name>
    <dbReference type="NCBI Taxonomy" id="424488"/>
    <lineage>
        <taxon>Bacteria</taxon>
        <taxon>Pseudomonadati</taxon>
        <taxon>Verrucomicrobiota</taxon>
        <taxon>Opitutia</taxon>
        <taxon>Puniceicoccales</taxon>
        <taxon>Cerasicoccaceae</taxon>
        <taxon>Cerasicoccus</taxon>
    </lineage>
</organism>
<dbReference type="PANTHER" id="PTHR30563:SF0">
    <property type="entry name" value="DNA RECOMBINATION PROTEIN RMUC"/>
    <property type="match status" value="1"/>
</dbReference>
<evidence type="ECO:0000256" key="6">
    <source>
        <dbReference type="SAM" id="MobiDB-lite"/>
    </source>
</evidence>
<evidence type="ECO:0000256" key="1">
    <source>
        <dbReference type="ARBA" id="ARBA00003416"/>
    </source>
</evidence>